<accession>A0A7J8C459</accession>
<proteinExistence type="predicted"/>
<evidence type="ECO:0000313" key="2">
    <source>
        <dbReference type="Proteomes" id="UP000593571"/>
    </source>
</evidence>
<gene>
    <name evidence="1" type="ORF">HJG63_017544</name>
</gene>
<evidence type="ECO:0000313" key="1">
    <source>
        <dbReference type="EMBL" id="KAF6405661.1"/>
    </source>
</evidence>
<reference evidence="1 2" key="1">
    <citation type="journal article" date="2020" name="Nature">
        <title>Six reference-quality genomes reveal evolution of bat adaptations.</title>
        <authorList>
            <person name="Jebb D."/>
            <person name="Huang Z."/>
            <person name="Pippel M."/>
            <person name="Hughes G.M."/>
            <person name="Lavrichenko K."/>
            <person name="Devanna P."/>
            <person name="Winkler S."/>
            <person name="Jermiin L.S."/>
            <person name="Skirmuntt E.C."/>
            <person name="Katzourakis A."/>
            <person name="Burkitt-Gray L."/>
            <person name="Ray D.A."/>
            <person name="Sullivan K.A.M."/>
            <person name="Roscito J.G."/>
            <person name="Kirilenko B.M."/>
            <person name="Davalos L.M."/>
            <person name="Corthals A.P."/>
            <person name="Power M.L."/>
            <person name="Jones G."/>
            <person name="Ransome R.D."/>
            <person name="Dechmann D.K.N."/>
            <person name="Locatelli A.G."/>
            <person name="Puechmaille S.J."/>
            <person name="Fedrigo O."/>
            <person name="Jarvis E.D."/>
            <person name="Hiller M."/>
            <person name="Vernes S.C."/>
            <person name="Myers E.W."/>
            <person name="Teeling E.C."/>
        </authorList>
    </citation>
    <scope>NUCLEOTIDE SEQUENCE [LARGE SCALE GENOMIC DNA]</scope>
    <source>
        <strain evidence="1">MRouAeg1</strain>
        <tissue evidence="1">Muscle</tissue>
    </source>
</reference>
<comment type="caution">
    <text evidence="1">The sequence shown here is derived from an EMBL/GenBank/DDBJ whole genome shotgun (WGS) entry which is preliminary data.</text>
</comment>
<organism evidence="1 2">
    <name type="scientific">Rousettus aegyptiacus</name>
    <name type="common">Egyptian fruit bat</name>
    <name type="synonym">Pteropus aegyptiacus</name>
    <dbReference type="NCBI Taxonomy" id="9407"/>
    <lineage>
        <taxon>Eukaryota</taxon>
        <taxon>Metazoa</taxon>
        <taxon>Chordata</taxon>
        <taxon>Craniata</taxon>
        <taxon>Vertebrata</taxon>
        <taxon>Euteleostomi</taxon>
        <taxon>Mammalia</taxon>
        <taxon>Eutheria</taxon>
        <taxon>Laurasiatheria</taxon>
        <taxon>Chiroptera</taxon>
        <taxon>Yinpterochiroptera</taxon>
        <taxon>Pteropodoidea</taxon>
        <taxon>Pteropodidae</taxon>
        <taxon>Rousettinae</taxon>
        <taxon>Rousettus</taxon>
    </lineage>
</organism>
<protein>
    <submittedName>
        <fullName evidence="1">SHANK associated RH domain interactor</fullName>
    </submittedName>
</protein>
<dbReference type="EMBL" id="JACASE010000015">
    <property type="protein sequence ID" value="KAF6405661.1"/>
    <property type="molecule type" value="Genomic_DNA"/>
</dbReference>
<keyword evidence="2" id="KW-1185">Reference proteome</keyword>
<name>A0A7J8C459_ROUAE</name>
<dbReference type="AlphaFoldDB" id="A0A7J8C459"/>
<sequence>MAGYSRRIENSESHWAHYPPLSPVFRSYWLQHLSVTFLPAEPSFLPAFIGHGPLPAPPLLPARIPGIGWRPSAVWAGPVPGAGGGRG</sequence>
<dbReference type="Proteomes" id="UP000593571">
    <property type="component" value="Unassembled WGS sequence"/>
</dbReference>